<dbReference type="InterPro" id="IPR029063">
    <property type="entry name" value="SAM-dependent_MTases_sf"/>
</dbReference>
<feature type="region of interest" description="Disordered" evidence="10">
    <location>
        <begin position="15"/>
        <end position="166"/>
    </location>
</feature>
<evidence type="ECO:0000313" key="12">
    <source>
        <dbReference type="Proteomes" id="UP000799766"/>
    </source>
</evidence>
<feature type="compositionally biased region" description="Basic and acidic residues" evidence="10">
    <location>
        <begin position="135"/>
        <end position="144"/>
    </location>
</feature>
<evidence type="ECO:0000313" key="11">
    <source>
        <dbReference type="EMBL" id="KAF2452738.1"/>
    </source>
</evidence>
<evidence type="ECO:0000256" key="4">
    <source>
        <dbReference type="ARBA" id="ARBA00022603"/>
    </source>
</evidence>
<dbReference type="PANTHER" id="PTHR12787">
    <property type="entry name" value="RIBOSOMAL RNA-PROCESSING PROTEIN 8"/>
    <property type="match status" value="1"/>
</dbReference>
<dbReference type="OrthoDB" id="10258825at2759"/>
<evidence type="ECO:0000256" key="5">
    <source>
        <dbReference type="ARBA" id="ARBA00022679"/>
    </source>
</evidence>
<keyword evidence="12" id="KW-1185">Reference proteome</keyword>
<feature type="compositionally biased region" description="Acidic residues" evidence="10">
    <location>
        <begin position="410"/>
        <end position="422"/>
    </location>
</feature>
<keyword evidence="6 9" id="KW-0949">S-adenosyl-L-methionine</keyword>
<proteinExistence type="inferred from homology"/>
<feature type="compositionally biased region" description="Basic residues" evidence="10">
    <location>
        <begin position="397"/>
        <end position="406"/>
    </location>
</feature>
<dbReference type="FunFam" id="1.10.10.2150:FF:000001">
    <property type="entry name" value="Ribosomal RNA-processing protein 8"/>
    <property type="match status" value="1"/>
</dbReference>
<dbReference type="Pfam" id="PF05148">
    <property type="entry name" value="Methyltransf_8"/>
    <property type="match status" value="1"/>
</dbReference>
<comment type="similarity">
    <text evidence="2 9">Belongs to the methyltransferase superfamily. RRP8 family.</text>
</comment>
<dbReference type="GO" id="GO:0005730">
    <property type="term" value="C:nucleolus"/>
    <property type="evidence" value="ECO:0007669"/>
    <property type="project" value="UniProtKB-SubCell"/>
</dbReference>
<evidence type="ECO:0000256" key="8">
    <source>
        <dbReference type="ARBA" id="ARBA00076672"/>
    </source>
</evidence>
<evidence type="ECO:0000256" key="3">
    <source>
        <dbReference type="ARBA" id="ARBA00022552"/>
    </source>
</evidence>
<feature type="compositionally biased region" description="Low complexity" evidence="10">
    <location>
        <begin position="156"/>
        <end position="166"/>
    </location>
</feature>
<evidence type="ECO:0000256" key="10">
    <source>
        <dbReference type="SAM" id="MobiDB-lite"/>
    </source>
</evidence>
<feature type="region of interest" description="Disordered" evidence="10">
    <location>
        <begin position="374"/>
        <end position="422"/>
    </location>
</feature>
<dbReference type="InterPro" id="IPR042036">
    <property type="entry name" value="RRP8_N"/>
</dbReference>
<dbReference type="Gene3D" id="3.40.50.150">
    <property type="entry name" value="Vaccinia Virus protein VP39"/>
    <property type="match status" value="1"/>
</dbReference>
<gene>
    <name evidence="11" type="ORF">BDY21DRAFT_404891</name>
</gene>
<comment type="subcellular location">
    <subcellularLocation>
        <location evidence="1 9">Nucleus</location>
        <location evidence="1 9">Nucleolus</location>
    </subcellularLocation>
</comment>
<dbReference type="Proteomes" id="UP000799766">
    <property type="component" value="Unassembled WGS sequence"/>
</dbReference>
<organism evidence="11 12">
    <name type="scientific">Lineolata rhizophorae</name>
    <dbReference type="NCBI Taxonomy" id="578093"/>
    <lineage>
        <taxon>Eukaryota</taxon>
        <taxon>Fungi</taxon>
        <taxon>Dikarya</taxon>
        <taxon>Ascomycota</taxon>
        <taxon>Pezizomycotina</taxon>
        <taxon>Dothideomycetes</taxon>
        <taxon>Dothideomycetes incertae sedis</taxon>
        <taxon>Lineolatales</taxon>
        <taxon>Lineolataceae</taxon>
        <taxon>Lineolata</taxon>
    </lineage>
</organism>
<dbReference type="GO" id="GO:0016433">
    <property type="term" value="F:rRNA (adenine) methyltransferase activity"/>
    <property type="evidence" value="ECO:0007669"/>
    <property type="project" value="TreeGrafter"/>
</dbReference>
<evidence type="ECO:0000256" key="2">
    <source>
        <dbReference type="ARBA" id="ARBA00006301"/>
    </source>
</evidence>
<evidence type="ECO:0000256" key="7">
    <source>
        <dbReference type="ARBA" id="ARBA00023242"/>
    </source>
</evidence>
<dbReference type="Gene3D" id="1.10.10.2150">
    <property type="entry name" value="Ribosomal RNA-processing protein 8, N-terminal domain"/>
    <property type="match status" value="1"/>
</dbReference>
<sequence>MFAVPGWNLSAAVKTQTDAGDKPAAGHAAATGANGTAVRQRGHKRKRAPKDRDVTDANVAELWEEIVEGKKRAGAAGPGKKEKKRRMSQDEGAADRPGATAPKLDKDGDPRNGAATPANERKSTEKKQKRSSKQTNEKKQDGPRNKANAPDPPTSKPSAASAASSAIAAVVPPPAPANTPPTASAALTPLQAKMARKLASARFRHLNQTLYTTPSADALALFARHPDMFADYHAGFRQQVAVWPENPVDAFVAEASAAAAAAVPPLPRTRGTCTVADVGCGDAALAAALGPRARRLGLALRSFDLRRPEGPNAGLVTVADAAALPVADGGVDVVVFCLALMGTNWVEFVDEAWRVLRGRGELWVAEIKSRFGRKGQGKEGRTRIGGDTKGSQQGAKGKNKRRKKRKGGEDSDSEAEDPDEDVLDAEQKESRAAAADDDETDVSAFVDVLAKHGFLLSRAAGDRAVDTSNKMFVRMTFVKAGAPSRGKNARALREMELERMRDGARGGGGGVGAGGRGQWGGPRLRFIGDGGEEDVDPVEEGKVLKPCVYKLR</sequence>
<protein>
    <recommendedName>
        <fullName evidence="8 9">Ribosomal RNA-processing protein 8</fullName>
        <ecNumber evidence="9">2.1.1.-</ecNumber>
    </recommendedName>
</protein>
<evidence type="ECO:0000256" key="6">
    <source>
        <dbReference type="ARBA" id="ARBA00022691"/>
    </source>
</evidence>
<keyword evidence="5 9" id="KW-0808">Transferase</keyword>
<dbReference type="InterPro" id="IPR007823">
    <property type="entry name" value="RRP8"/>
</dbReference>
<feature type="compositionally biased region" description="Basic residues" evidence="10">
    <location>
        <begin position="40"/>
        <end position="49"/>
    </location>
</feature>
<dbReference type="AlphaFoldDB" id="A0A6A6NM33"/>
<dbReference type="EMBL" id="MU001704">
    <property type="protein sequence ID" value="KAF2452738.1"/>
    <property type="molecule type" value="Genomic_DNA"/>
</dbReference>
<keyword evidence="3 9" id="KW-0698">rRNA processing</keyword>
<feature type="compositionally biased region" description="Low complexity" evidence="10">
    <location>
        <begin position="22"/>
        <end position="37"/>
    </location>
</feature>
<feature type="compositionally biased region" description="Basic and acidic residues" evidence="10">
    <location>
        <begin position="376"/>
        <end position="386"/>
    </location>
</feature>
<keyword evidence="4 9" id="KW-0489">Methyltransferase</keyword>
<name>A0A6A6NM33_9PEZI</name>
<comment type="function">
    <text evidence="9">S-adenosyl-L-methionine-dependent methyltransferase that specifically methylates the N(1) position of adenine in helix 25.1 in 25S rRNA. Required both for ribosomal 40S and 60S subunits biogenesis. Required for efficient pre-rRNA cleavage at site A2.</text>
</comment>
<dbReference type="EC" id="2.1.1.-" evidence="9"/>
<dbReference type="PANTHER" id="PTHR12787:SF0">
    <property type="entry name" value="RIBOSOMAL RNA-PROCESSING PROTEIN 8"/>
    <property type="match status" value="1"/>
</dbReference>
<evidence type="ECO:0000256" key="9">
    <source>
        <dbReference type="RuleBase" id="RU365074"/>
    </source>
</evidence>
<evidence type="ECO:0000256" key="1">
    <source>
        <dbReference type="ARBA" id="ARBA00004604"/>
    </source>
</evidence>
<reference evidence="11" key="1">
    <citation type="journal article" date="2020" name="Stud. Mycol.">
        <title>101 Dothideomycetes genomes: a test case for predicting lifestyles and emergence of pathogens.</title>
        <authorList>
            <person name="Haridas S."/>
            <person name="Albert R."/>
            <person name="Binder M."/>
            <person name="Bloem J."/>
            <person name="Labutti K."/>
            <person name="Salamov A."/>
            <person name="Andreopoulos B."/>
            <person name="Baker S."/>
            <person name="Barry K."/>
            <person name="Bills G."/>
            <person name="Bluhm B."/>
            <person name="Cannon C."/>
            <person name="Castanera R."/>
            <person name="Culley D."/>
            <person name="Daum C."/>
            <person name="Ezra D."/>
            <person name="Gonzalez J."/>
            <person name="Henrissat B."/>
            <person name="Kuo A."/>
            <person name="Liang C."/>
            <person name="Lipzen A."/>
            <person name="Lutzoni F."/>
            <person name="Magnuson J."/>
            <person name="Mondo S."/>
            <person name="Nolan M."/>
            <person name="Ohm R."/>
            <person name="Pangilinan J."/>
            <person name="Park H.-J."/>
            <person name="Ramirez L."/>
            <person name="Alfaro M."/>
            <person name="Sun H."/>
            <person name="Tritt A."/>
            <person name="Yoshinaga Y."/>
            <person name="Zwiers L.-H."/>
            <person name="Turgeon B."/>
            <person name="Goodwin S."/>
            <person name="Spatafora J."/>
            <person name="Crous P."/>
            <person name="Grigoriev I."/>
        </authorList>
    </citation>
    <scope>NUCLEOTIDE SEQUENCE</scope>
    <source>
        <strain evidence="11">ATCC 16933</strain>
    </source>
</reference>
<dbReference type="GO" id="GO:0042273">
    <property type="term" value="P:ribosomal large subunit biogenesis"/>
    <property type="evidence" value="ECO:0007669"/>
    <property type="project" value="TreeGrafter"/>
</dbReference>
<dbReference type="SUPFAM" id="SSF53335">
    <property type="entry name" value="S-adenosyl-L-methionine-dependent methyltransferases"/>
    <property type="match status" value="1"/>
</dbReference>
<accession>A0A6A6NM33</accession>
<keyword evidence="7 9" id="KW-0539">Nucleus</keyword>